<dbReference type="AlphaFoldDB" id="X1EAJ1"/>
<sequence>YLDREGALIVAQIGEKYQMQLRPELTETVSKFANSSFF</sequence>
<feature type="non-terminal residue" evidence="1">
    <location>
        <position position="1"/>
    </location>
</feature>
<gene>
    <name evidence="1" type="ORF">S01H4_65979</name>
</gene>
<organism evidence="1">
    <name type="scientific">marine sediment metagenome</name>
    <dbReference type="NCBI Taxonomy" id="412755"/>
    <lineage>
        <taxon>unclassified sequences</taxon>
        <taxon>metagenomes</taxon>
        <taxon>ecological metagenomes</taxon>
    </lineage>
</organism>
<protein>
    <submittedName>
        <fullName evidence="1">Uncharacterized protein</fullName>
    </submittedName>
</protein>
<accession>X1EAJ1</accession>
<reference evidence="1" key="1">
    <citation type="journal article" date="2014" name="Front. Microbiol.">
        <title>High frequency of phylogenetically diverse reductive dehalogenase-homologous genes in deep subseafloor sedimentary metagenomes.</title>
        <authorList>
            <person name="Kawai M."/>
            <person name="Futagami T."/>
            <person name="Toyoda A."/>
            <person name="Takaki Y."/>
            <person name="Nishi S."/>
            <person name="Hori S."/>
            <person name="Arai W."/>
            <person name="Tsubouchi T."/>
            <person name="Morono Y."/>
            <person name="Uchiyama I."/>
            <person name="Ito T."/>
            <person name="Fujiyama A."/>
            <person name="Inagaki F."/>
            <person name="Takami H."/>
        </authorList>
    </citation>
    <scope>NUCLEOTIDE SEQUENCE</scope>
    <source>
        <strain evidence="1">Expedition CK06-06</strain>
    </source>
</reference>
<comment type="caution">
    <text evidence="1">The sequence shown here is derived from an EMBL/GenBank/DDBJ whole genome shotgun (WGS) entry which is preliminary data.</text>
</comment>
<dbReference type="EMBL" id="BART01040614">
    <property type="protein sequence ID" value="GAH30296.1"/>
    <property type="molecule type" value="Genomic_DNA"/>
</dbReference>
<evidence type="ECO:0000313" key="1">
    <source>
        <dbReference type="EMBL" id="GAH30296.1"/>
    </source>
</evidence>
<proteinExistence type="predicted"/>
<name>X1EAJ1_9ZZZZ</name>